<protein>
    <submittedName>
        <fullName evidence="2">Uncharacterized protein</fullName>
    </submittedName>
</protein>
<sequence>MQSLDPHNMPKFTYDEFPFFQHAAYKALDNLQNCKEYAKGSFPITHTLNILRTMPVPGSSFAAWHKEQLPTLEQDAEAWLEAKDPTAKFDGEALMDFYINKLEKHFEPEMISSKIAQYISLRQTTNSPMSYLRQVRELVPYITEHYTLSTIARRYIMRLEPSVRDHVLGKYGSMKNKLWYDCLGEIAEYAEEYWQNLLQIKADDEDYKPTSASARVKERTSSAQREGHKPVASTSAQHHEKQELSLEEMIAKAVKVALATQLGAVPMQPKSGQQAPARQRNAQVCDYCGCKGHEERYCHILHPDQAEPGWEPRSVVLRRLFLQNKEKLQAQPQQQQQQQARPQRAAAVAVAAHSDDDDEEVYVPHHRNANMPMVQAAEVVRKPRVSWSQEVVARAETSADDASGKPRSQPDQILHLHLDITAGLSTMRRVINLLHEEEEEGSSREQPCRQPRQPRLPEVCRQLSSMPPPARSAW</sequence>
<comment type="caution">
    <text evidence="2">The sequence shown here is derived from an EMBL/GenBank/DDBJ whole genome shotgun (WGS) entry which is preliminary data.</text>
</comment>
<dbReference type="Proteomes" id="UP000722791">
    <property type="component" value="Unassembled WGS sequence"/>
</dbReference>
<evidence type="ECO:0000313" key="2">
    <source>
        <dbReference type="EMBL" id="GIL95714.1"/>
    </source>
</evidence>
<dbReference type="AlphaFoldDB" id="A0A8J4FZM2"/>
<accession>A0A8J4FZM2</accession>
<feature type="region of interest" description="Disordered" evidence="1">
    <location>
        <begin position="436"/>
        <end position="474"/>
    </location>
</feature>
<feature type="compositionally biased region" description="Basic and acidic residues" evidence="1">
    <location>
        <begin position="215"/>
        <end position="229"/>
    </location>
</feature>
<evidence type="ECO:0000256" key="1">
    <source>
        <dbReference type="SAM" id="MobiDB-lite"/>
    </source>
</evidence>
<gene>
    <name evidence="2" type="ORF">Vretimale_1680</name>
</gene>
<feature type="region of interest" description="Disordered" evidence="1">
    <location>
        <begin position="208"/>
        <end position="243"/>
    </location>
</feature>
<evidence type="ECO:0000313" key="3">
    <source>
        <dbReference type="Proteomes" id="UP000722791"/>
    </source>
</evidence>
<proteinExistence type="predicted"/>
<name>A0A8J4FZM2_9CHLO</name>
<dbReference type="EMBL" id="BNCQ01000002">
    <property type="protein sequence ID" value="GIL95714.1"/>
    <property type="molecule type" value="Genomic_DNA"/>
</dbReference>
<reference evidence="2" key="1">
    <citation type="journal article" date="2021" name="Proc. Natl. Acad. Sci. U.S.A.">
        <title>Three genomes in the algal genus Volvox reveal the fate of a haploid sex-determining region after a transition to homothallism.</title>
        <authorList>
            <person name="Yamamoto K."/>
            <person name="Hamaji T."/>
            <person name="Kawai-Toyooka H."/>
            <person name="Matsuzaki R."/>
            <person name="Takahashi F."/>
            <person name="Nishimura Y."/>
            <person name="Kawachi M."/>
            <person name="Noguchi H."/>
            <person name="Minakuchi Y."/>
            <person name="Umen J.G."/>
            <person name="Toyoda A."/>
            <person name="Nozaki H."/>
        </authorList>
    </citation>
    <scope>NUCLEOTIDE SEQUENCE</scope>
    <source>
        <strain evidence="2">NIES-3785</strain>
    </source>
</reference>
<organism evidence="2 3">
    <name type="scientific">Volvox reticuliferus</name>
    <dbReference type="NCBI Taxonomy" id="1737510"/>
    <lineage>
        <taxon>Eukaryota</taxon>
        <taxon>Viridiplantae</taxon>
        <taxon>Chlorophyta</taxon>
        <taxon>core chlorophytes</taxon>
        <taxon>Chlorophyceae</taxon>
        <taxon>CS clade</taxon>
        <taxon>Chlamydomonadales</taxon>
        <taxon>Volvocaceae</taxon>
        <taxon>Volvox</taxon>
    </lineage>
</organism>